<organism evidence="2 3">
    <name type="scientific">Elasticomyces elasticus</name>
    <dbReference type="NCBI Taxonomy" id="574655"/>
    <lineage>
        <taxon>Eukaryota</taxon>
        <taxon>Fungi</taxon>
        <taxon>Dikarya</taxon>
        <taxon>Ascomycota</taxon>
        <taxon>Pezizomycotina</taxon>
        <taxon>Dothideomycetes</taxon>
        <taxon>Dothideomycetidae</taxon>
        <taxon>Mycosphaerellales</taxon>
        <taxon>Teratosphaeriaceae</taxon>
        <taxon>Elasticomyces</taxon>
    </lineage>
</organism>
<dbReference type="AlphaFoldDB" id="A0AAN7ZV23"/>
<feature type="compositionally biased region" description="Basic and acidic residues" evidence="1">
    <location>
        <begin position="1"/>
        <end position="10"/>
    </location>
</feature>
<evidence type="ECO:0000256" key="1">
    <source>
        <dbReference type="SAM" id="MobiDB-lite"/>
    </source>
</evidence>
<feature type="compositionally biased region" description="Polar residues" evidence="1">
    <location>
        <begin position="12"/>
        <end position="22"/>
    </location>
</feature>
<proteinExistence type="predicted"/>
<reference evidence="2" key="1">
    <citation type="submission" date="2023-08" db="EMBL/GenBank/DDBJ databases">
        <title>Black Yeasts Isolated from many extreme environments.</title>
        <authorList>
            <person name="Coleine C."/>
            <person name="Stajich J.E."/>
            <person name="Selbmann L."/>
        </authorList>
    </citation>
    <scope>NUCLEOTIDE SEQUENCE</scope>
    <source>
        <strain evidence="2">CCFEE 5810</strain>
    </source>
</reference>
<evidence type="ECO:0000313" key="2">
    <source>
        <dbReference type="EMBL" id="KAK5703723.1"/>
    </source>
</evidence>
<name>A0AAN7ZV23_9PEZI</name>
<sequence>MATNGEERSPRKSTSNGRSSAVDSALGALSIEDESMVVPIATHGDLVLQVEHEIAGSSAHASFRVSASALKQSSRYFERLLQSGRFGEGVRVEALHRTLKEQYRSMDKVPVGELPVIKVQDVGRTSAIKSLTSLCADLLHILHGQDIQTNPLVANLANLSIVADRFDALHFVGAHVARKKFLRTIDGKTTAKAEVALSEEKVRQRLLVAVMLDHRPWIERYSARLIIKGWVGREADLSTPLWWDLPSRIEEELAYRRECVLENIQSIQSYFLGLYTSRERRCKLGYDSSAQCDSYQLGEMIRFFVRNGTLKLQGGVIENDEPSEQFTGDATVLLESLRQVPEYQIDRHHSHCGIRTQILPLLDLLGECLLRVGICGDCWADFRGEYAWMDAKRPLLWKRQGFSPRVLGHGNHHADLRAMFTATERDWGQ</sequence>
<protein>
    <recommendedName>
        <fullName evidence="4">BTB domain-containing protein</fullName>
    </recommendedName>
</protein>
<feature type="region of interest" description="Disordered" evidence="1">
    <location>
        <begin position="1"/>
        <end position="22"/>
    </location>
</feature>
<comment type="caution">
    <text evidence="2">The sequence shown here is derived from an EMBL/GenBank/DDBJ whole genome shotgun (WGS) entry which is preliminary data.</text>
</comment>
<evidence type="ECO:0000313" key="3">
    <source>
        <dbReference type="Proteomes" id="UP001310594"/>
    </source>
</evidence>
<gene>
    <name evidence="2" type="ORF">LTR97_002736</name>
</gene>
<accession>A0AAN7ZV23</accession>
<dbReference type="EMBL" id="JAVRQU010000004">
    <property type="protein sequence ID" value="KAK5703723.1"/>
    <property type="molecule type" value="Genomic_DNA"/>
</dbReference>
<evidence type="ECO:0008006" key="4">
    <source>
        <dbReference type="Google" id="ProtNLM"/>
    </source>
</evidence>
<dbReference type="Proteomes" id="UP001310594">
    <property type="component" value="Unassembled WGS sequence"/>
</dbReference>